<dbReference type="Pfam" id="PF01370">
    <property type="entry name" value="Epimerase"/>
    <property type="match status" value="1"/>
</dbReference>
<dbReference type="SUPFAM" id="SSF51735">
    <property type="entry name" value="NAD(P)-binding Rossmann-fold domains"/>
    <property type="match status" value="1"/>
</dbReference>
<dbReference type="EMBL" id="JXNT01000009">
    <property type="protein sequence ID" value="ODM17027.1"/>
    <property type="molecule type" value="Genomic_DNA"/>
</dbReference>
<dbReference type="InterPro" id="IPR036291">
    <property type="entry name" value="NAD(P)-bd_dom_sf"/>
</dbReference>
<gene>
    <name evidence="2" type="ORF">SI65_07426</name>
</gene>
<sequence>MKNIFITGVSGYIGGDLLSVLAVQYPDYNYRVLARSEKSSELIKAQFPAAEIVLSDLNDLETLRKESARADVIIHTADASDHLPAAQAIVQGALEGHDEEHPVYLLHTSGTGILSFLDTENGVYGERRDKLYNDLEGVQEILGFPDHAFHRDVDKFVLEAGAEHSKVLKAAIVSPSTVYGRGRGPCSQRSRQVYEMSKYTLQNRKIPIIGRGLSTGGNIHVADVTSLFVLLFERAHHGDKDGKLWGGEAYYIGATGEHCWGDVAKLVGKVAVDGGFIPSAEIQSLDVETARRLAGFEAVSWGLNMRSRAKRAREYLGWEASGPSLEDEIPGIVREEWQRLQE</sequence>
<evidence type="ECO:0000259" key="1">
    <source>
        <dbReference type="Pfam" id="PF01370"/>
    </source>
</evidence>
<dbReference type="InterPro" id="IPR051783">
    <property type="entry name" value="NAD(P)-dependent_oxidoreduct"/>
</dbReference>
<keyword evidence="3" id="KW-1185">Reference proteome</keyword>
<evidence type="ECO:0000313" key="2">
    <source>
        <dbReference type="EMBL" id="ODM17027.1"/>
    </source>
</evidence>
<comment type="caution">
    <text evidence="2">The sequence shown here is derived from an EMBL/GenBank/DDBJ whole genome shotgun (WGS) entry which is preliminary data.</text>
</comment>
<name>A0A1E3B7W4_ASPCR</name>
<dbReference type="STRING" id="573508.A0A1E3B7W4"/>
<dbReference type="PANTHER" id="PTHR48079">
    <property type="entry name" value="PROTEIN YEEZ"/>
    <property type="match status" value="1"/>
</dbReference>
<reference evidence="2 3" key="1">
    <citation type="journal article" date="2016" name="BMC Genomics">
        <title>Comparative genomic and transcriptomic analyses of the Fuzhuan brick tea-fermentation fungus Aspergillus cristatus.</title>
        <authorList>
            <person name="Ge Y."/>
            <person name="Wang Y."/>
            <person name="Liu Y."/>
            <person name="Tan Y."/>
            <person name="Ren X."/>
            <person name="Zhang X."/>
            <person name="Hyde K.D."/>
            <person name="Liu Y."/>
            <person name="Liu Z."/>
        </authorList>
    </citation>
    <scope>NUCLEOTIDE SEQUENCE [LARGE SCALE GENOMIC DNA]</scope>
    <source>
        <strain evidence="2 3">GZAAS20.1005</strain>
    </source>
</reference>
<dbReference type="AlphaFoldDB" id="A0A1E3B7W4"/>
<dbReference type="OrthoDB" id="2130169at2759"/>
<accession>A0A1E3B7W4</accession>
<dbReference type="GO" id="GO:0004029">
    <property type="term" value="F:aldehyde dehydrogenase (NAD+) activity"/>
    <property type="evidence" value="ECO:0007669"/>
    <property type="project" value="TreeGrafter"/>
</dbReference>
<feature type="domain" description="NAD-dependent epimerase/dehydratase" evidence="1">
    <location>
        <begin position="4"/>
        <end position="240"/>
    </location>
</feature>
<dbReference type="Gene3D" id="3.40.50.720">
    <property type="entry name" value="NAD(P)-binding Rossmann-like Domain"/>
    <property type="match status" value="1"/>
</dbReference>
<dbReference type="GO" id="GO:0005737">
    <property type="term" value="C:cytoplasm"/>
    <property type="evidence" value="ECO:0007669"/>
    <property type="project" value="TreeGrafter"/>
</dbReference>
<protein>
    <recommendedName>
        <fullName evidence="1">NAD-dependent epimerase/dehydratase domain-containing protein</fullName>
    </recommendedName>
</protein>
<evidence type="ECO:0000313" key="3">
    <source>
        <dbReference type="Proteomes" id="UP000094569"/>
    </source>
</evidence>
<dbReference type="VEuPathDB" id="FungiDB:SI65_07426"/>
<dbReference type="PANTHER" id="PTHR48079:SF6">
    <property type="entry name" value="NAD(P)-BINDING DOMAIN-CONTAINING PROTEIN-RELATED"/>
    <property type="match status" value="1"/>
</dbReference>
<organism evidence="2 3">
    <name type="scientific">Aspergillus cristatus</name>
    <name type="common">Chinese Fuzhuan brick tea-fermentation fungus</name>
    <name type="synonym">Eurotium cristatum</name>
    <dbReference type="NCBI Taxonomy" id="573508"/>
    <lineage>
        <taxon>Eukaryota</taxon>
        <taxon>Fungi</taxon>
        <taxon>Dikarya</taxon>
        <taxon>Ascomycota</taxon>
        <taxon>Pezizomycotina</taxon>
        <taxon>Eurotiomycetes</taxon>
        <taxon>Eurotiomycetidae</taxon>
        <taxon>Eurotiales</taxon>
        <taxon>Aspergillaceae</taxon>
        <taxon>Aspergillus</taxon>
        <taxon>Aspergillus subgen. Aspergillus</taxon>
    </lineage>
</organism>
<dbReference type="Proteomes" id="UP000094569">
    <property type="component" value="Unassembled WGS sequence"/>
</dbReference>
<proteinExistence type="predicted"/>
<dbReference type="InterPro" id="IPR001509">
    <property type="entry name" value="Epimerase_deHydtase"/>
</dbReference>